<dbReference type="EMBL" id="CP001600">
    <property type="protein sequence ID" value="ACR69476.1"/>
    <property type="molecule type" value="Genomic_DNA"/>
</dbReference>
<dbReference type="InterPro" id="IPR039418">
    <property type="entry name" value="LexA-like"/>
</dbReference>
<evidence type="ECO:0000313" key="2">
    <source>
        <dbReference type="EMBL" id="ACR69476.1"/>
    </source>
</evidence>
<evidence type="ECO:0000313" key="3">
    <source>
        <dbReference type="Proteomes" id="UP000001485"/>
    </source>
</evidence>
<reference evidence="2 3" key="2">
    <citation type="journal article" date="2012" name="J. Bacteriol.">
        <title>Genome Sequence of Edwardsiella ictaluri 93-146, a Strain Associated with a Natural Channel Catfish Outbreak of Enteric Septicemia of Catfish.</title>
        <authorList>
            <person name="Williams M.L."/>
            <person name="Gillaspy A.F."/>
            <person name="Dyer D.W."/>
            <person name="Thune R.L."/>
            <person name="Waldbieser G.C."/>
            <person name="Schuster S.C."/>
            <person name="Gipson J."/>
            <person name="Zaitshik J."/>
            <person name="Landry C."/>
            <person name="Banes M.M."/>
            <person name="Lawrence M.L."/>
        </authorList>
    </citation>
    <scope>NUCLEOTIDE SEQUENCE [LARGE SCALE GENOMIC DNA]</scope>
    <source>
        <strain evidence="2 3">93-146</strain>
    </source>
</reference>
<evidence type="ECO:0000259" key="1">
    <source>
        <dbReference type="Pfam" id="PF00717"/>
    </source>
</evidence>
<reference evidence="3" key="1">
    <citation type="submission" date="2009-03" db="EMBL/GenBank/DDBJ databases">
        <title>Complete genome sequence of Edwardsiella ictaluri 93-146.</title>
        <authorList>
            <person name="Williams M.L."/>
            <person name="Gillaspy A.F."/>
            <person name="Dyer D.W."/>
            <person name="Thune R.L."/>
            <person name="Waldbieser G.C."/>
            <person name="Schuster S.C."/>
            <person name="Gipson J."/>
            <person name="Zaitshik J."/>
            <person name="Landry C."/>
            <person name="Lawrence M.L."/>
        </authorList>
    </citation>
    <scope>NUCLEOTIDE SEQUENCE [LARGE SCALE GENOMIC DNA]</scope>
    <source>
        <strain evidence="3">93-146</strain>
    </source>
</reference>
<dbReference type="RefSeq" id="WP_015871596.1">
    <property type="nucleotide sequence ID" value="NC_012779.2"/>
</dbReference>
<dbReference type="Gene3D" id="2.10.109.10">
    <property type="entry name" value="Umud Fragment, subunit A"/>
    <property type="match status" value="1"/>
</dbReference>
<dbReference type="PANTHER" id="PTHR33516">
    <property type="entry name" value="LEXA REPRESSOR"/>
    <property type="match status" value="1"/>
</dbReference>
<dbReference type="PANTHER" id="PTHR33516:SF2">
    <property type="entry name" value="LEXA REPRESSOR-RELATED"/>
    <property type="match status" value="1"/>
</dbReference>
<dbReference type="InterPro" id="IPR015927">
    <property type="entry name" value="Peptidase_S24_S26A/B/C"/>
</dbReference>
<dbReference type="InterPro" id="IPR050077">
    <property type="entry name" value="LexA_repressor"/>
</dbReference>
<dbReference type="CDD" id="cd06529">
    <property type="entry name" value="S24_LexA-like"/>
    <property type="match status" value="1"/>
</dbReference>
<dbReference type="Pfam" id="PF00717">
    <property type="entry name" value="Peptidase_S24"/>
    <property type="match status" value="1"/>
</dbReference>
<dbReference type="AlphaFoldDB" id="C5B8A4"/>
<dbReference type="InterPro" id="IPR036286">
    <property type="entry name" value="LexA/Signal_pep-like_sf"/>
</dbReference>
<protein>
    <submittedName>
        <fullName evidence="2">Peptidase S24-like domain protein</fullName>
    </submittedName>
</protein>
<dbReference type="HOGENOM" id="CLU_066192_1_3_6"/>
<feature type="domain" description="Peptidase S24/S26A/S26B/S26C" evidence="1">
    <location>
        <begin position="91"/>
        <end position="213"/>
    </location>
</feature>
<organism evidence="2 3">
    <name type="scientific">Edwardsiella ictaluri (strain 93-146)</name>
    <dbReference type="NCBI Taxonomy" id="634503"/>
    <lineage>
        <taxon>Bacteria</taxon>
        <taxon>Pseudomonadati</taxon>
        <taxon>Pseudomonadota</taxon>
        <taxon>Gammaproteobacteria</taxon>
        <taxon>Enterobacterales</taxon>
        <taxon>Hafniaceae</taxon>
        <taxon>Edwardsiella</taxon>
    </lineage>
</organism>
<accession>C5B8A4</accession>
<dbReference type="OrthoDB" id="9791537at2"/>
<dbReference type="SUPFAM" id="SSF51306">
    <property type="entry name" value="LexA/Signal peptidase"/>
    <property type="match status" value="1"/>
</dbReference>
<dbReference type="GeneID" id="69539236"/>
<gene>
    <name evidence="2" type="ordered locus">NT01EI_2305</name>
</gene>
<dbReference type="KEGG" id="eic:NT01EI_2305"/>
<proteinExistence type="predicted"/>
<dbReference type="Proteomes" id="UP000001485">
    <property type="component" value="Chromosome"/>
</dbReference>
<name>C5B8A4_EDWI9</name>
<sequence length="223" mass="25227">MDKYEIRRLQLIKLRDEMCGGKAVDLARKISREPSYISRMLYPEGKKQKKRIADDMVEVIESAFGLPRGWMDRINDGYHDEKSISSINKYPLFTTVQAGAFTSTPESYAEKDAKAWIETSKKAGSRSFWLEVDGASMTAPAGNRPSFPEGMLILVDPDQDVEVNDFCIARVNGNEFTFKKLIRDSGINYLQPLNPQFPLLTCSDGCTFVGKVIMSQWPEEMFG</sequence>